<keyword evidence="3" id="KW-0436">Ligase</keyword>
<proteinExistence type="predicted"/>
<dbReference type="EMBL" id="JACHJQ010000008">
    <property type="protein sequence ID" value="MBB4910647.1"/>
    <property type="molecule type" value="Genomic_DNA"/>
</dbReference>
<dbReference type="InterPro" id="IPR042099">
    <property type="entry name" value="ANL_N_sf"/>
</dbReference>
<dbReference type="PANTHER" id="PTHR43767">
    <property type="entry name" value="LONG-CHAIN-FATTY-ACID--COA LIGASE"/>
    <property type="match status" value="1"/>
</dbReference>
<dbReference type="InterPro" id="IPR050237">
    <property type="entry name" value="ATP-dep_AMP-bd_enzyme"/>
</dbReference>
<name>A0A7W7VHL9_9PSEU</name>
<dbReference type="CDD" id="cd04433">
    <property type="entry name" value="AFD_class_I"/>
    <property type="match status" value="1"/>
</dbReference>
<evidence type="ECO:0000313" key="3">
    <source>
        <dbReference type="EMBL" id="MBB4910647.1"/>
    </source>
</evidence>
<protein>
    <submittedName>
        <fullName evidence="3">Acyl-CoA synthetase (AMP-forming)/AMP-acid ligase II</fullName>
    </submittedName>
</protein>
<dbReference type="RefSeq" id="WP_184814712.1">
    <property type="nucleotide sequence ID" value="NZ_JACHJQ010000008.1"/>
</dbReference>
<reference evidence="3 4" key="1">
    <citation type="submission" date="2020-08" db="EMBL/GenBank/DDBJ databases">
        <title>Genomic Encyclopedia of Type Strains, Phase III (KMG-III): the genomes of soil and plant-associated and newly described type strains.</title>
        <authorList>
            <person name="Whitman W."/>
        </authorList>
    </citation>
    <scope>NUCLEOTIDE SEQUENCE [LARGE SCALE GENOMIC DNA]</scope>
    <source>
        <strain evidence="3 4">CECT 8960</strain>
    </source>
</reference>
<organism evidence="3 4">
    <name type="scientific">Actinophytocola algeriensis</name>
    <dbReference type="NCBI Taxonomy" id="1768010"/>
    <lineage>
        <taxon>Bacteria</taxon>
        <taxon>Bacillati</taxon>
        <taxon>Actinomycetota</taxon>
        <taxon>Actinomycetes</taxon>
        <taxon>Pseudonocardiales</taxon>
        <taxon>Pseudonocardiaceae</taxon>
    </lineage>
</organism>
<dbReference type="Pfam" id="PF13193">
    <property type="entry name" value="AMP-binding_C"/>
    <property type="match status" value="1"/>
</dbReference>
<comment type="caution">
    <text evidence="3">The sequence shown here is derived from an EMBL/GenBank/DDBJ whole genome shotgun (WGS) entry which is preliminary data.</text>
</comment>
<dbReference type="Gene3D" id="3.40.50.12780">
    <property type="entry name" value="N-terminal domain of ligase-like"/>
    <property type="match status" value="1"/>
</dbReference>
<sequence>MILHDALTRGLTDHPDSLVGNLGTTLTYRQVLAAAEVRSEALLDTLPGDTDGPPRVAISRRNSPAYVSDLLAVLAVGGVPILLDPLLGAAELAELFTSCDVDAALHDSATALSVEHGTVTDCAGSAVWRPEHRGRRRPPLHPDTEICRLSSGSTRSPACIEFSGAAVLAASRAWLAASTLGPADRVLCFAGLYNGLAFNTSLVPGLLAGADVFVPSGLPSPGNVARHLVALDPTVLVAFPAAYDAIAASSNDVAAPVSLRLALSSAARLDPATSTALARRSIHIADYYGIAETGPLTFNADPAPGGGQGYPLPGVTLRTGEREDGVGVLLARSASMGTRYLNYPGEFEARVDGAGFYRTSDRGSLDDDGRLRLAGRVDNSLDVGGRKFAADEVVDVLNAHSEVTDSAVALVSGRDRPVLGAVVVRSGPVDATDLRRFCLTRTAPYKVPERIVFVDELPRSGAGKVQLGKVKAILSAGVRGGTKGEELDV</sequence>
<dbReference type="Proteomes" id="UP000520767">
    <property type="component" value="Unassembled WGS sequence"/>
</dbReference>
<evidence type="ECO:0000259" key="2">
    <source>
        <dbReference type="Pfam" id="PF13193"/>
    </source>
</evidence>
<dbReference type="AlphaFoldDB" id="A0A7W7VHL9"/>
<dbReference type="InterPro" id="IPR045851">
    <property type="entry name" value="AMP-bd_C_sf"/>
</dbReference>
<dbReference type="InterPro" id="IPR000873">
    <property type="entry name" value="AMP-dep_synth/lig_dom"/>
</dbReference>
<dbReference type="Pfam" id="PF00501">
    <property type="entry name" value="AMP-binding"/>
    <property type="match status" value="1"/>
</dbReference>
<feature type="domain" description="AMP-binding enzyme C-terminal" evidence="2">
    <location>
        <begin position="395"/>
        <end position="464"/>
    </location>
</feature>
<gene>
    <name evidence="3" type="ORF">FHR82_006906</name>
</gene>
<dbReference type="SUPFAM" id="SSF56801">
    <property type="entry name" value="Acetyl-CoA synthetase-like"/>
    <property type="match status" value="1"/>
</dbReference>
<dbReference type="GO" id="GO:0016878">
    <property type="term" value="F:acid-thiol ligase activity"/>
    <property type="evidence" value="ECO:0007669"/>
    <property type="project" value="UniProtKB-ARBA"/>
</dbReference>
<dbReference type="PANTHER" id="PTHR43767:SF1">
    <property type="entry name" value="NONRIBOSOMAL PEPTIDE SYNTHASE PES1 (EUROFUNG)-RELATED"/>
    <property type="match status" value="1"/>
</dbReference>
<accession>A0A7W7VHL9</accession>
<dbReference type="Gene3D" id="3.30.300.30">
    <property type="match status" value="1"/>
</dbReference>
<keyword evidence="4" id="KW-1185">Reference proteome</keyword>
<evidence type="ECO:0000313" key="4">
    <source>
        <dbReference type="Proteomes" id="UP000520767"/>
    </source>
</evidence>
<evidence type="ECO:0000259" key="1">
    <source>
        <dbReference type="Pfam" id="PF00501"/>
    </source>
</evidence>
<feature type="domain" description="AMP-dependent synthetase/ligase" evidence="1">
    <location>
        <begin position="21"/>
        <end position="340"/>
    </location>
</feature>
<dbReference type="InterPro" id="IPR025110">
    <property type="entry name" value="AMP-bd_C"/>
</dbReference>